<dbReference type="Gene3D" id="3.40.50.300">
    <property type="entry name" value="P-loop containing nucleotide triphosphate hydrolases"/>
    <property type="match status" value="1"/>
</dbReference>
<dbReference type="Pfam" id="PF12796">
    <property type="entry name" value="Ank_2"/>
    <property type="match status" value="1"/>
</dbReference>
<feature type="repeat" description="ANK" evidence="2">
    <location>
        <begin position="670"/>
        <end position="702"/>
    </location>
</feature>
<feature type="domain" description="Nephrocystin 3-like N-terminal" evidence="4">
    <location>
        <begin position="249"/>
        <end position="405"/>
    </location>
</feature>
<dbReference type="PROSITE" id="PS50297">
    <property type="entry name" value="ANK_REP_REGION"/>
    <property type="match status" value="2"/>
</dbReference>
<gene>
    <name evidence="5" type="ORF">BDW59DRAFT_164182</name>
</gene>
<accession>A0ABR4I134</accession>
<dbReference type="PANTHER" id="PTHR10039">
    <property type="entry name" value="AMELOGENIN"/>
    <property type="match status" value="1"/>
</dbReference>
<feature type="compositionally biased region" description="Basic and acidic residues" evidence="3">
    <location>
        <begin position="9"/>
        <end position="21"/>
    </location>
</feature>
<name>A0ABR4I134_9EURO</name>
<comment type="caution">
    <text evidence="5">The sequence shown here is derived from an EMBL/GenBank/DDBJ whole genome shotgun (WGS) entry which is preliminary data.</text>
</comment>
<reference evidence="5 6" key="1">
    <citation type="submission" date="2024-07" db="EMBL/GenBank/DDBJ databases">
        <title>Section-level genome sequencing and comparative genomics of Aspergillus sections Usti and Cavernicolus.</title>
        <authorList>
            <consortium name="Lawrence Berkeley National Laboratory"/>
            <person name="Nybo J.L."/>
            <person name="Vesth T.C."/>
            <person name="Theobald S."/>
            <person name="Frisvad J.C."/>
            <person name="Larsen T.O."/>
            <person name="Kjaerboelling I."/>
            <person name="Rothschild-Mancinelli K."/>
            <person name="Lyhne E.K."/>
            <person name="Kogle M.E."/>
            <person name="Barry K."/>
            <person name="Clum A."/>
            <person name="Na H."/>
            <person name="Ledsgaard L."/>
            <person name="Lin J."/>
            <person name="Lipzen A."/>
            <person name="Kuo A."/>
            <person name="Riley R."/>
            <person name="Mondo S."/>
            <person name="LaButti K."/>
            <person name="Haridas S."/>
            <person name="Pangalinan J."/>
            <person name="Salamov A.A."/>
            <person name="Simmons B.A."/>
            <person name="Magnuson J.K."/>
            <person name="Chen J."/>
            <person name="Drula E."/>
            <person name="Henrissat B."/>
            <person name="Wiebenga A."/>
            <person name="Lubbers R.J."/>
            <person name="Gomes A.C."/>
            <person name="Makela M.R."/>
            <person name="Stajich J."/>
            <person name="Grigoriev I.V."/>
            <person name="Mortensen U.H."/>
            <person name="De vries R.P."/>
            <person name="Baker S.E."/>
            <person name="Andersen M.R."/>
        </authorList>
    </citation>
    <scope>NUCLEOTIDE SEQUENCE [LARGE SCALE GENOMIC DNA]</scope>
    <source>
        <strain evidence="5 6">CBS 600.67</strain>
    </source>
</reference>
<dbReference type="EMBL" id="JBFXLS010000063">
    <property type="protein sequence ID" value="KAL2821446.1"/>
    <property type="molecule type" value="Genomic_DNA"/>
</dbReference>
<keyword evidence="6" id="KW-1185">Reference proteome</keyword>
<evidence type="ECO:0000256" key="2">
    <source>
        <dbReference type="PROSITE-ProRule" id="PRU00023"/>
    </source>
</evidence>
<dbReference type="SMART" id="SM00248">
    <property type="entry name" value="ANK"/>
    <property type="match status" value="2"/>
</dbReference>
<proteinExistence type="predicted"/>
<feature type="region of interest" description="Disordered" evidence="3">
    <location>
        <begin position="1"/>
        <end position="24"/>
    </location>
</feature>
<dbReference type="SUPFAM" id="SSF48403">
    <property type="entry name" value="Ankyrin repeat"/>
    <property type="match status" value="1"/>
</dbReference>
<evidence type="ECO:0000259" key="4">
    <source>
        <dbReference type="Pfam" id="PF24883"/>
    </source>
</evidence>
<evidence type="ECO:0000313" key="5">
    <source>
        <dbReference type="EMBL" id="KAL2821446.1"/>
    </source>
</evidence>
<dbReference type="InterPro" id="IPR027417">
    <property type="entry name" value="P-loop_NTPase"/>
</dbReference>
<dbReference type="Proteomes" id="UP001610335">
    <property type="component" value="Unassembled WGS sequence"/>
</dbReference>
<evidence type="ECO:0000256" key="1">
    <source>
        <dbReference type="ARBA" id="ARBA00022737"/>
    </source>
</evidence>
<keyword evidence="2" id="KW-0040">ANK repeat</keyword>
<dbReference type="PROSITE" id="PS50088">
    <property type="entry name" value="ANK_REPEAT"/>
    <property type="match status" value="2"/>
</dbReference>
<organism evidence="5 6">
    <name type="scientific">Aspergillus cavernicola</name>
    <dbReference type="NCBI Taxonomy" id="176166"/>
    <lineage>
        <taxon>Eukaryota</taxon>
        <taxon>Fungi</taxon>
        <taxon>Dikarya</taxon>
        <taxon>Ascomycota</taxon>
        <taxon>Pezizomycotina</taxon>
        <taxon>Eurotiomycetes</taxon>
        <taxon>Eurotiomycetidae</taxon>
        <taxon>Eurotiales</taxon>
        <taxon>Aspergillaceae</taxon>
        <taxon>Aspergillus</taxon>
        <taxon>Aspergillus subgen. Nidulantes</taxon>
    </lineage>
</organism>
<feature type="repeat" description="ANK" evidence="2">
    <location>
        <begin position="705"/>
        <end position="737"/>
    </location>
</feature>
<evidence type="ECO:0000256" key="3">
    <source>
        <dbReference type="SAM" id="MobiDB-lite"/>
    </source>
</evidence>
<protein>
    <recommendedName>
        <fullName evidence="4">Nephrocystin 3-like N-terminal domain-containing protein</fullName>
    </recommendedName>
</protein>
<dbReference type="InterPro" id="IPR056884">
    <property type="entry name" value="NPHP3-like_N"/>
</dbReference>
<keyword evidence="1" id="KW-0677">Repeat</keyword>
<sequence length="758" mass="85268">MPRNDPDDEPHRAVALDDNRGSRARVPTKVSVTWTLHAVLHGQISSGSDELGSLIMMEVRASSEGIRDVEFEMQFKALEPGEPDPEVLDTMPSEKWQFDQETTDLDGPATALGDPTTYRIIGSKICKGNDWGRPDTATWRTNGGDALLRLLRPAVLLRRQSNRPFQALCQVRGKIIHPGKIRELSGYRGIRPDPVLFDPVIGRSLDDRPVTLENLQEFMKDIKRAGQNSAAVLMKMDEESRLCLLSLSEWILKEAQSKNWLSSDDHSRVLWIHGRPGLGKTILATFLLQELQMLPSISGEEKKGVVAYYVFAPRANRGNGVIMVLRSLIHQVILQKPHLIKYLLETYREPGVGEKVFSDHILLWEILGRITLDPQVEVAYFVINGLEQCDEELLRIFKDLKSSPSSMLRKSSSTSPRSKDKWILVSRDDPAIEMALSGFSDIDLNANPASYMEESVRVGIDQLGLSDNAFRNSLREVLMDRANGSVIWLKFALVSVWKDPKIDMETLQKRLPRGLPLIIDQTLDSLLQVPDDTAREINDLRDKILNACGPLVQIHDDAINLTHHSVNDYLKSSTANAKLNYGSLHDLHKKVSVCCLQYICQAFAESESTDILEYPAMYWMEHGRQSSQTSEDLGVLFDSNSFLAENSETLKRWLSMYWRHRYGVGEIQPTNFTMMHIAAESGYVQFVRVLLKRGYAIDVNALDGSEKTPLHWAALYGHYDVARVLLEAGANVHIRAGDHSSVLQIAIQSGQKAMAQLL</sequence>
<dbReference type="InterPro" id="IPR036770">
    <property type="entry name" value="Ankyrin_rpt-contain_sf"/>
</dbReference>
<dbReference type="SUPFAM" id="SSF52540">
    <property type="entry name" value="P-loop containing nucleoside triphosphate hydrolases"/>
    <property type="match status" value="1"/>
</dbReference>
<dbReference type="Pfam" id="PF24883">
    <property type="entry name" value="NPHP3_N"/>
    <property type="match status" value="1"/>
</dbReference>
<dbReference type="Gene3D" id="1.25.40.20">
    <property type="entry name" value="Ankyrin repeat-containing domain"/>
    <property type="match status" value="1"/>
</dbReference>
<dbReference type="InterPro" id="IPR002110">
    <property type="entry name" value="Ankyrin_rpt"/>
</dbReference>
<evidence type="ECO:0000313" key="6">
    <source>
        <dbReference type="Proteomes" id="UP001610335"/>
    </source>
</evidence>
<dbReference type="PANTHER" id="PTHR10039:SF14">
    <property type="entry name" value="NACHT DOMAIN-CONTAINING PROTEIN"/>
    <property type="match status" value="1"/>
</dbReference>